<dbReference type="InterPro" id="IPR009057">
    <property type="entry name" value="Homeodomain-like_sf"/>
</dbReference>
<dbReference type="InterPro" id="IPR001789">
    <property type="entry name" value="Sig_transdc_resp-reg_receiver"/>
</dbReference>
<name>A0A926KJ62_9BACL</name>
<keyword evidence="4" id="KW-0597">Phosphoprotein</keyword>
<dbReference type="PANTHER" id="PTHR43280">
    <property type="entry name" value="ARAC-FAMILY TRANSCRIPTIONAL REGULATOR"/>
    <property type="match status" value="1"/>
</dbReference>
<evidence type="ECO:0000256" key="2">
    <source>
        <dbReference type="ARBA" id="ARBA00023125"/>
    </source>
</evidence>
<dbReference type="Proteomes" id="UP000650466">
    <property type="component" value="Unassembled WGS sequence"/>
</dbReference>
<dbReference type="GO" id="GO:0000160">
    <property type="term" value="P:phosphorelay signal transduction system"/>
    <property type="evidence" value="ECO:0007669"/>
    <property type="project" value="InterPro"/>
</dbReference>
<dbReference type="PROSITE" id="PS01124">
    <property type="entry name" value="HTH_ARAC_FAMILY_2"/>
    <property type="match status" value="1"/>
</dbReference>
<dbReference type="RefSeq" id="WP_188172526.1">
    <property type="nucleotide sequence ID" value="NZ_JACVVD010000001.1"/>
</dbReference>
<dbReference type="GO" id="GO:0003700">
    <property type="term" value="F:DNA-binding transcription factor activity"/>
    <property type="evidence" value="ECO:0007669"/>
    <property type="project" value="InterPro"/>
</dbReference>
<dbReference type="InterPro" id="IPR011006">
    <property type="entry name" value="CheY-like_superfamily"/>
</dbReference>
<dbReference type="PROSITE" id="PS50110">
    <property type="entry name" value="RESPONSE_REGULATORY"/>
    <property type="match status" value="1"/>
</dbReference>
<dbReference type="InterPro" id="IPR018060">
    <property type="entry name" value="HTH_AraC"/>
</dbReference>
<dbReference type="InterPro" id="IPR018062">
    <property type="entry name" value="HTH_AraC-typ_CS"/>
</dbReference>
<sequence>MYRLLIVEDEEIFRTVLPTIIDWNSIGFEVAGVCENGYKALEFLDKTEVDAILTDIRMPVLNGLELAMEVKSKFPKTKVTLFSAFNEFDYARKGLECGVYGYILKSDGEDEIVHHFTKLKDVLDKENQIRMDSEDIWRQREILFKEIMESNSNTNEKAVTNIQKAGVFVKNKDYRITLFRLDEYKHLTFYSGADRVRSIHEFIRGYLYEHIEIQNKGTVISLNEMFCVLWTLPEKDFVQTVTEVFSNLKEELGMYKKNEDECLDISCVIGNTTANLQELCHSYLHIREAFLHKAYIGNCMINESELDPNSKRIFTFMEEERLMKEIMPLVNGKAHVKLIEYLDTLKNQLIDSKLTDIDMISGFAVKLVLSIVGELGQMGKKSDVFLEKSNYAIKEIGYCETIVMIFKKLEAFTVEAFDLLNEESPMKNRRIVDEALAYIRKNYSGQISLEELARHVNVHPVHVSRLFSKDLGQTFKHILTEVRIEEAKRLLKDINYRVYEISSLVGYEKPRYFSELFRSVTGLTPLEYREKYKG</sequence>
<organism evidence="7 8">
    <name type="scientific">Paenibacillus sedimenti</name>
    <dbReference type="NCBI Taxonomy" id="2770274"/>
    <lineage>
        <taxon>Bacteria</taxon>
        <taxon>Bacillati</taxon>
        <taxon>Bacillota</taxon>
        <taxon>Bacilli</taxon>
        <taxon>Bacillales</taxon>
        <taxon>Paenibacillaceae</taxon>
        <taxon>Paenibacillus</taxon>
    </lineage>
</organism>
<dbReference type="SMART" id="SM00342">
    <property type="entry name" value="HTH_ARAC"/>
    <property type="match status" value="1"/>
</dbReference>
<feature type="modified residue" description="4-aspartylphosphate" evidence="4">
    <location>
        <position position="55"/>
    </location>
</feature>
<dbReference type="PANTHER" id="PTHR43280:SF34">
    <property type="entry name" value="ARAC-FAMILY TRANSCRIPTIONAL REGULATOR"/>
    <property type="match status" value="1"/>
</dbReference>
<evidence type="ECO:0000256" key="3">
    <source>
        <dbReference type="ARBA" id="ARBA00023163"/>
    </source>
</evidence>
<dbReference type="SUPFAM" id="SSF46689">
    <property type="entry name" value="Homeodomain-like"/>
    <property type="match status" value="2"/>
</dbReference>
<feature type="domain" description="Response regulatory" evidence="6">
    <location>
        <begin position="3"/>
        <end position="120"/>
    </location>
</feature>
<dbReference type="SUPFAM" id="SSF52172">
    <property type="entry name" value="CheY-like"/>
    <property type="match status" value="1"/>
</dbReference>
<evidence type="ECO:0000256" key="1">
    <source>
        <dbReference type="ARBA" id="ARBA00023015"/>
    </source>
</evidence>
<dbReference type="CDD" id="cd17536">
    <property type="entry name" value="REC_YesN-like"/>
    <property type="match status" value="1"/>
</dbReference>
<dbReference type="SMART" id="SM00448">
    <property type="entry name" value="REC"/>
    <property type="match status" value="1"/>
</dbReference>
<dbReference type="AlphaFoldDB" id="A0A926KJ62"/>
<dbReference type="Pfam" id="PF00072">
    <property type="entry name" value="Response_reg"/>
    <property type="match status" value="1"/>
</dbReference>
<protein>
    <submittedName>
        <fullName evidence="7">Response regulator</fullName>
    </submittedName>
</protein>
<evidence type="ECO:0000256" key="4">
    <source>
        <dbReference type="PROSITE-ProRule" id="PRU00169"/>
    </source>
</evidence>
<dbReference type="PROSITE" id="PS00041">
    <property type="entry name" value="HTH_ARAC_FAMILY_1"/>
    <property type="match status" value="1"/>
</dbReference>
<evidence type="ECO:0000313" key="8">
    <source>
        <dbReference type="Proteomes" id="UP000650466"/>
    </source>
</evidence>
<accession>A0A926KJ62</accession>
<keyword evidence="1" id="KW-0805">Transcription regulation</keyword>
<evidence type="ECO:0000259" key="6">
    <source>
        <dbReference type="PROSITE" id="PS50110"/>
    </source>
</evidence>
<keyword evidence="3" id="KW-0804">Transcription</keyword>
<keyword evidence="8" id="KW-1185">Reference proteome</keyword>
<dbReference type="Pfam" id="PF12833">
    <property type="entry name" value="HTH_18"/>
    <property type="match status" value="1"/>
</dbReference>
<proteinExistence type="predicted"/>
<evidence type="ECO:0000259" key="5">
    <source>
        <dbReference type="PROSITE" id="PS01124"/>
    </source>
</evidence>
<gene>
    <name evidence="7" type="ORF">ICC18_01045</name>
</gene>
<dbReference type="Gene3D" id="1.10.10.60">
    <property type="entry name" value="Homeodomain-like"/>
    <property type="match status" value="2"/>
</dbReference>
<dbReference type="GO" id="GO:0043565">
    <property type="term" value="F:sequence-specific DNA binding"/>
    <property type="evidence" value="ECO:0007669"/>
    <property type="project" value="InterPro"/>
</dbReference>
<dbReference type="Gene3D" id="3.40.50.2300">
    <property type="match status" value="1"/>
</dbReference>
<feature type="domain" description="HTH araC/xylS-type" evidence="5">
    <location>
        <begin position="433"/>
        <end position="531"/>
    </location>
</feature>
<evidence type="ECO:0000313" key="7">
    <source>
        <dbReference type="EMBL" id="MBD0378707.1"/>
    </source>
</evidence>
<dbReference type="EMBL" id="JACVVD010000001">
    <property type="protein sequence ID" value="MBD0378707.1"/>
    <property type="molecule type" value="Genomic_DNA"/>
</dbReference>
<keyword evidence="2" id="KW-0238">DNA-binding</keyword>
<reference evidence="7" key="1">
    <citation type="submission" date="2020-09" db="EMBL/GenBank/DDBJ databases">
        <title>Draft Genome Sequence of Paenibacillus sp. WST5.</title>
        <authorList>
            <person name="Bao Z."/>
        </authorList>
    </citation>
    <scope>NUCLEOTIDE SEQUENCE</scope>
    <source>
        <strain evidence="7">WST5</strain>
    </source>
</reference>
<comment type="caution">
    <text evidence="7">The sequence shown here is derived from an EMBL/GenBank/DDBJ whole genome shotgun (WGS) entry which is preliminary data.</text>
</comment>